<dbReference type="PATRIC" id="fig|1003195.11.peg.5200"/>
<evidence type="ECO:0000313" key="3">
    <source>
        <dbReference type="EMBL" id="AEW96100.1"/>
    </source>
</evidence>
<dbReference type="InterPro" id="IPR003594">
    <property type="entry name" value="HATPase_dom"/>
</dbReference>
<accession>G8X2W8</accession>
<dbReference type="KEGG" id="scy:SCATT_37290"/>
<keyword evidence="4" id="KW-1185">Reference proteome</keyword>
<dbReference type="Proteomes" id="UP000007842">
    <property type="component" value="Chromosome"/>
</dbReference>
<proteinExistence type="predicted"/>
<dbReference type="AlphaFoldDB" id="F8K0B9"/>
<dbReference type="STRING" id="1003195.SCATT_37290"/>
<dbReference type="GO" id="GO:0004674">
    <property type="term" value="F:protein serine/threonine kinase activity"/>
    <property type="evidence" value="ECO:0007669"/>
    <property type="project" value="UniProtKB-KW"/>
</dbReference>
<evidence type="ECO:0000256" key="1">
    <source>
        <dbReference type="ARBA" id="ARBA00022527"/>
    </source>
</evidence>
<reference evidence="4" key="1">
    <citation type="submission" date="2011-12" db="EMBL/GenBank/DDBJ databases">
        <title>Complete genome sequence of Streptomyces cattleya strain DSM 46488.</title>
        <authorList>
            <person name="Ou H.-Y."/>
            <person name="Li P."/>
            <person name="Zhao C."/>
            <person name="O'Hagan D."/>
            <person name="Deng Z."/>
        </authorList>
    </citation>
    <scope>NUCLEOTIDE SEQUENCE [LARGE SCALE GENOMIC DNA]</scope>
    <source>
        <strain evidence="4">ATCC 35852 / DSM 46488 / JCM 4925 / NBRC 14057 / NRRL 8057</strain>
    </source>
</reference>
<dbReference type="InterPro" id="IPR050267">
    <property type="entry name" value="Anti-sigma-factor_SerPK"/>
</dbReference>
<keyword evidence="1" id="KW-0418">Kinase</keyword>
<evidence type="ECO:0000313" key="4">
    <source>
        <dbReference type="Proteomes" id="UP000007842"/>
    </source>
</evidence>
<keyword evidence="1" id="KW-0723">Serine/threonine-protein kinase</keyword>
<dbReference type="InterPro" id="IPR036890">
    <property type="entry name" value="HATPase_C_sf"/>
</dbReference>
<keyword evidence="1" id="KW-0808">Transferase</keyword>
<feature type="domain" description="Histidine kinase/HSP90-like ATPase" evidence="2">
    <location>
        <begin position="27"/>
        <end position="137"/>
    </location>
</feature>
<accession>F8K0B9</accession>
<dbReference type="RefSeq" id="WP_014144461.1">
    <property type="nucleotide sequence ID" value="NC_016111.1"/>
</dbReference>
<dbReference type="PANTHER" id="PTHR35526:SF3">
    <property type="entry name" value="ANTI-SIGMA-F FACTOR RSBW"/>
    <property type="match status" value="1"/>
</dbReference>
<dbReference type="OrthoDB" id="4301723at2"/>
<name>F8K0B9_STREN</name>
<dbReference type="CDD" id="cd16936">
    <property type="entry name" value="HATPase_RsbW-like"/>
    <property type="match status" value="1"/>
</dbReference>
<dbReference type="Gene3D" id="3.30.565.10">
    <property type="entry name" value="Histidine kinase-like ATPase, C-terminal domain"/>
    <property type="match status" value="1"/>
</dbReference>
<dbReference type="EMBL" id="CP003219">
    <property type="protein sequence ID" value="AEW96100.1"/>
    <property type="molecule type" value="Genomic_DNA"/>
</dbReference>
<dbReference type="KEGG" id="sct:SCAT_3743"/>
<organism evidence="3 4">
    <name type="scientific">Streptantibioticus cattleyicolor (strain ATCC 35852 / DSM 46488 / JCM 4925 / NBRC 14057 / NRRL 8057)</name>
    <name type="common">Streptomyces cattleya</name>
    <dbReference type="NCBI Taxonomy" id="1003195"/>
    <lineage>
        <taxon>Bacteria</taxon>
        <taxon>Bacillati</taxon>
        <taxon>Actinomycetota</taxon>
        <taxon>Actinomycetes</taxon>
        <taxon>Kitasatosporales</taxon>
        <taxon>Streptomycetaceae</taxon>
        <taxon>Streptantibioticus</taxon>
    </lineage>
</organism>
<dbReference type="PANTHER" id="PTHR35526">
    <property type="entry name" value="ANTI-SIGMA-F FACTOR RSBW-RELATED"/>
    <property type="match status" value="1"/>
</dbReference>
<dbReference type="HOGENOM" id="CLU_090336_4_3_11"/>
<sequence length="153" mass="16538">MKPESPPEVMTGPAALAEQRYVLRLLADPALFATVRQLITSHLGLWGHPTLADTAAMCVTEILANVHRHVESPECELVLESTPNTVLAAVSDYSPALPVLRAAPDSLSESGRGLFLISTLADAWGATPTDTGKRVWVLLREPPFPFRPFSPCL</sequence>
<dbReference type="eggNOG" id="COG4585">
    <property type="taxonomic scope" value="Bacteria"/>
</dbReference>
<evidence type="ECO:0000259" key="2">
    <source>
        <dbReference type="Pfam" id="PF13581"/>
    </source>
</evidence>
<protein>
    <submittedName>
        <fullName evidence="3">Regulatory protein</fullName>
    </submittedName>
</protein>
<gene>
    <name evidence="3" type="ordered locus">SCATT_37290</name>
</gene>
<dbReference type="Pfam" id="PF13581">
    <property type="entry name" value="HATPase_c_2"/>
    <property type="match status" value="1"/>
</dbReference>